<name>A0A117I8U1_MYCCR</name>
<dbReference type="InterPro" id="IPR029787">
    <property type="entry name" value="Nucleotide_cyclase"/>
</dbReference>
<dbReference type="CDD" id="cd07302">
    <property type="entry name" value="CHD"/>
    <property type="match status" value="1"/>
</dbReference>
<dbReference type="PROSITE" id="PS50125">
    <property type="entry name" value="GUANYLATE_CYCLASE_2"/>
    <property type="match status" value="1"/>
</dbReference>
<dbReference type="GO" id="GO:0004016">
    <property type="term" value="F:adenylate cyclase activity"/>
    <property type="evidence" value="ECO:0007669"/>
    <property type="project" value="UniProtKB-ARBA"/>
</dbReference>
<dbReference type="STRING" id="228230.RMCC_0706"/>
<comment type="similarity">
    <text evidence="1">Belongs to the adenylyl cyclase class-3 family.</text>
</comment>
<dbReference type="SUPFAM" id="SSF55073">
    <property type="entry name" value="Nucleotide cyclase"/>
    <property type="match status" value="1"/>
</dbReference>
<protein>
    <submittedName>
        <fullName evidence="3">Chain A, Myco adenylyl cyclase, holoenzyme, inhibited state</fullName>
    </submittedName>
</protein>
<dbReference type="InterPro" id="IPR001054">
    <property type="entry name" value="A/G_cyclase"/>
</dbReference>
<proteinExistence type="inferred from homology"/>
<dbReference type="PANTHER" id="PTHR43081:SF19">
    <property type="entry name" value="PH-SENSITIVE ADENYLATE CYCLASE RV1264"/>
    <property type="match status" value="1"/>
</dbReference>
<accession>A0A117I8U1</accession>
<dbReference type="SMART" id="SM00044">
    <property type="entry name" value="CYCc"/>
    <property type="match status" value="1"/>
</dbReference>
<reference evidence="4" key="2">
    <citation type="submission" date="2016-02" db="EMBL/GenBank/DDBJ databases">
        <title>Draft genome sequence of five rapidly growing Mycobacterium species.</title>
        <authorList>
            <person name="Katahira K."/>
            <person name="Gotou Y."/>
            <person name="Iida K."/>
            <person name="Ogura Y."/>
            <person name="Hayashi T."/>
        </authorList>
    </citation>
    <scope>NUCLEOTIDE SEQUENCE [LARGE SCALE GENOMIC DNA]</scope>
    <source>
        <strain evidence="4">JCM15298</strain>
    </source>
</reference>
<evidence type="ECO:0000256" key="1">
    <source>
        <dbReference type="ARBA" id="ARBA00005381"/>
    </source>
</evidence>
<dbReference type="AlphaFoldDB" id="A0A117I8U1"/>
<dbReference type="PANTHER" id="PTHR43081">
    <property type="entry name" value="ADENYLATE CYCLASE, TERMINAL-DIFFERENTIATION SPECIFIC-RELATED"/>
    <property type="match status" value="1"/>
</dbReference>
<sequence>MSLRSSLEAEAITAAERAAGRLPEAREITVAFADVVGLTELGEKLQPDDLERLANRLATAARDAANPPVRFVKSIGDAVMLVSSQPTPLVTTMLDLVDSASANDLPSLRIGVASGSAVSRAGDWFGNPVNLASRVSAAARPGAVLVADSTRAIVDDDAGLRWSSAGAYRLKGVSSKVNLSRVRRAQAAEYPV</sequence>
<dbReference type="InterPro" id="IPR050697">
    <property type="entry name" value="Adenylyl/Guanylyl_Cyclase_3/4"/>
</dbReference>
<dbReference type="Proteomes" id="UP000069443">
    <property type="component" value="Unassembled WGS sequence"/>
</dbReference>
<feature type="domain" description="Guanylate cyclase" evidence="2">
    <location>
        <begin position="29"/>
        <end position="136"/>
    </location>
</feature>
<dbReference type="Gene3D" id="3.30.70.1230">
    <property type="entry name" value="Nucleotide cyclase"/>
    <property type="match status" value="1"/>
</dbReference>
<keyword evidence="4" id="KW-1185">Reference proteome</keyword>
<gene>
    <name evidence="3" type="ORF">RMCC_0706</name>
</gene>
<reference evidence="4" key="1">
    <citation type="journal article" date="2016" name="Genome Announc.">
        <title>Draft Genome Sequences of Five Rapidly Growing Mycobacterium Species, M. thermoresistibile, M. fortuitum subsp. acetamidolyticum, M. canariasense, M. brisbanense, and M. novocastrense.</title>
        <authorList>
            <person name="Katahira K."/>
            <person name="Ogura Y."/>
            <person name="Gotoh Y."/>
            <person name="Hayashi T."/>
        </authorList>
    </citation>
    <scope>NUCLEOTIDE SEQUENCE [LARGE SCALE GENOMIC DNA]</scope>
    <source>
        <strain evidence="4">JCM15298</strain>
    </source>
</reference>
<evidence type="ECO:0000313" key="3">
    <source>
        <dbReference type="EMBL" id="GAS93740.1"/>
    </source>
</evidence>
<dbReference type="GO" id="GO:0035556">
    <property type="term" value="P:intracellular signal transduction"/>
    <property type="evidence" value="ECO:0007669"/>
    <property type="project" value="InterPro"/>
</dbReference>
<evidence type="ECO:0000259" key="2">
    <source>
        <dbReference type="PROSITE" id="PS50125"/>
    </source>
</evidence>
<comment type="caution">
    <text evidence="3">The sequence shown here is derived from an EMBL/GenBank/DDBJ whole genome shotgun (WGS) entry which is preliminary data.</text>
</comment>
<evidence type="ECO:0000313" key="4">
    <source>
        <dbReference type="Proteomes" id="UP000069443"/>
    </source>
</evidence>
<dbReference type="GO" id="GO:0006171">
    <property type="term" value="P:cAMP biosynthetic process"/>
    <property type="evidence" value="ECO:0007669"/>
    <property type="project" value="TreeGrafter"/>
</dbReference>
<dbReference type="Pfam" id="PF00211">
    <property type="entry name" value="Guanylate_cyc"/>
    <property type="match status" value="1"/>
</dbReference>
<dbReference type="EMBL" id="BCSY01000026">
    <property type="protein sequence ID" value="GAS93740.1"/>
    <property type="molecule type" value="Genomic_DNA"/>
</dbReference>
<organism evidence="3 4">
    <name type="scientific">Mycolicibacterium canariasense</name>
    <name type="common">Mycobacterium canariasense</name>
    <dbReference type="NCBI Taxonomy" id="228230"/>
    <lineage>
        <taxon>Bacteria</taxon>
        <taxon>Bacillati</taxon>
        <taxon>Actinomycetota</taxon>
        <taxon>Actinomycetes</taxon>
        <taxon>Mycobacteriales</taxon>
        <taxon>Mycobacteriaceae</taxon>
        <taxon>Mycolicibacterium</taxon>
    </lineage>
</organism>